<dbReference type="InterPro" id="IPR043129">
    <property type="entry name" value="ATPase_NBD"/>
</dbReference>
<dbReference type="EMBL" id="VUNC01000001">
    <property type="protein sequence ID" value="MST71913.1"/>
    <property type="molecule type" value="Genomic_DNA"/>
</dbReference>
<feature type="binding site" evidence="16">
    <location>
        <position position="177"/>
    </location>
    <ligand>
        <name>ATP</name>
        <dbReference type="ChEBI" id="CHEBI:30616"/>
    </ligand>
</feature>
<reference evidence="17 18" key="1">
    <citation type="submission" date="2019-08" db="EMBL/GenBank/DDBJ databases">
        <title>In-depth cultivation of the pig gut microbiome towards novel bacterial diversity and tailored functional studies.</title>
        <authorList>
            <person name="Wylensek D."/>
            <person name="Hitch T.C.A."/>
            <person name="Clavel T."/>
        </authorList>
    </citation>
    <scope>NUCLEOTIDE SEQUENCE [LARGE SCALE GENOMIC DNA]</scope>
    <source>
        <strain evidence="17 18">CA-Schmier-601-WT-1</strain>
    </source>
</reference>
<keyword evidence="9 16" id="KW-0547">Nucleotide-binding</keyword>
<evidence type="ECO:0000256" key="14">
    <source>
        <dbReference type="ARBA" id="ARBA00038036"/>
    </source>
</evidence>
<dbReference type="CDD" id="cd24015">
    <property type="entry name" value="ASKHA_NBD_PanK-III"/>
    <property type="match status" value="1"/>
</dbReference>
<dbReference type="RefSeq" id="WP_154433652.1">
    <property type="nucleotide sequence ID" value="NZ_VUNC01000001.1"/>
</dbReference>
<dbReference type="EC" id="2.7.1.33" evidence="6 16"/>
<evidence type="ECO:0000256" key="8">
    <source>
        <dbReference type="ARBA" id="ARBA00022679"/>
    </source>
</evidence>
<comment type="cofactor">
    <cofactor evidence="2">
        <name>K(+)</name>
        <dbReference type="ChEBI" id="CHEBI:29103"/>
    </cofactor>
</comment>
<comment type="function">
    <text evidence="16">Catalyzes the phosphorylation of pantothenate (Pan), the first step in CoA biosynthesis.</text>
</comment>
<name>A0A6N7XBZ0_9ACTN</name>
<keyword evidence="8 16" id="KW-0808">Transferase</keyword>
<feature type="binding site" evidence="16">
    <location>
        <position position="145"/>
    </location>
    <ligand>
        <name>substrate</name>
    </ligand>
</feature>
<dbReference type="InterPro" id="IPR004619">
    <property type="entry name" value="Type_III_PanK"/>
</dbReference>
<evidence type="ECO:0000256" key="4">
    <source>
        <dbReference type="ARBA" id="ARBA00005225"/>
    </source>
</evidence>
<evidence type="ECO:0000256" key="3">
    <source>
        <dbReference type="ARBA" id="ARBA00004496"/>
    </source>
</evidence>
<keyword evidence="13 16" id="KW-0173">Coenzyme A biosynthesis</keyword>
<dbReference type="GO" id="GO:0005524">
    <property type="term" value="F:ATP binding"/>
    <property type="evidence" value="ECO:0007669"/>
    <property type="project" value="UniProtKB-UniRule"/>
</dbReference>
<dbReference type="HAMAP" id="MF_01274">
    <property type="entry name" value="Pantothen_kinase_3"/>
    <property type="match status" value="1"/>
</dbReference>
<comment type="caution">
    <text evidence="17">The sequence shown here is derived from an EMBL/GenBank/DDBJ whole genome shotgun (WGS) entry which is preliminary data.</text>
</comment>
<dbReference type="PANTHER" id="PTHR34265:SF1">
    <property type="entry name" value="TYPE III PANTOTHENATE KINASE"/>
    <property type="match status" value="1"/>
</dbReference>
<keyword evidence="16" id="KW-0479">Metal-binding</keyword>
<dbReference type="PANTHER" id="PTHR34265">
    <property type="entry name" value="TYPE III PANTOTHENATE KINASE"/>
    <property type="match status" value="1"/>
</dbReference>
<protein>
    <recommendedName>
        <fullName evidence="15 16">Type III pantothenate kinase</fullName>
        <ecNumber evidence="6 16">2.7.1.33</ecNumber>
    </recommendedName>
    <alternativeName>
        <fullName evidence="16">PanK-III</fullName>
    </alternativeName>
    <alternativeName>
        <fullName evidence="16">Pantothenic acid kinase</fullName>
    </alternativeName>
</protein>
<dbReference type="GO" id="GO:0046872">
    <property type="term" value="F:metal ion binding"/>
    <property type="evidence" value="ECO:0007669"/>
    <property type="project" value="UniProtKB-KW"/>
</dbReference>
<feature type="active site" description="Proton acceptor" evidence="16">
    <location>
        <position position="154"/>
    </location>
</feature>
<feature type="binding site" evidence="16">
    <location>
        <begin position="24"/>
        <end position="31"/>
    </location>
    <ligand>
        <name>ATP</name>
        <dbReference type="ChEBI" id="CHEBI:30616"/>
    </ligand>
</feature>
<comment type="catalytic activity">
    <reaction evidence="1 16">
        <text>(R)-pantothenate + ATP = (R)-4'-phosphopantothenate + ADP + H(+)</text>
        <dbReference type="Rhea" id="RHEA:16373"/>
        <dbReference type="ChEBI" id="CHEBI:10986"/>
        <dbReference type="ChEBI" id="CHEBI:15378"/>
        <dbReference type="ChEBI" id="CHEBI:29032"/>
        <dbReference type="ChEBI" id="CHEBI:30616"/>
        <dbReference type="ChEBI" id="CHEBI:456216"/>
        <dbReference type="EC" id="2.7.1.33"/>
    </reaction>
</comment>
<organism evidence="17 18">
    <name type="scientific">Olsenella porci</name>
    <dbReference type="NCBI Taxonomy" id="2652279"/>
    <lineage>
        <taxon>Bacteria</taxon>
        <taxon>Bacillati</taxon>
        <taxon>Actinomycetota</taxon>
        <taxon>Coriobacteriia</taxon>
        <taxon>Coriobacteriales</taxon>
        <taxon>Atopobiaceae</taxon>
        <taxon>Olsenella</taxon>
    </lineage>
</organism>
<dbReference type="Pfam" id="PF03309">
    <property type="entry name" value="Pan_kinase"/>
    <property type="match status" value="1"/>
</dbReference>
<evidence type="ECO:0000256" key="12">
    <source>
        <dbReference type="ARBA" id="ARBA00022958"/>
    </source>
</evidence>
<proteinExistence type="inferred from homology"/>
<dbReference type="SUPFAM" id="SSF53067">
    <property type="entry name" value="Actin-like ATPase domain"/>
    <property type="match status" value="2"/>
</dbReference>
<evidence type="ECO:0000313" key="17">
    <source>
        <dbReference type="EMBL" id="MST71913.1"/>
    </source>
</evidence>
<comment type="subcellular location">
    <subcellularLocation>
        <location evidence="3 16">Cytoplasm</location>
    </subcellularLocation>
</comment>
<keyword evidence="10 16" id="KW-0418">Kinase</keyword>
<comment type="cofactor">
    <cofactor evidence="16">
        <name>NH4(+)</name>
        <dbReference type="ChEBI" id="CHEBI:28938"/>
    </cofactor>
    <cofactor evidence="16">
        <name>K(+)</name>
        <dbReference type="ChEBI" id="CHEBI:29103"/>
    </cofactor>
    <text evidence="16">A monovalent cation. Ammonium or potassium.</text>
</comment>
<gene>
    <name evidence="16" type="primary">coaX</name>
    <name evidence="17" type="ORF">FYJ68_02145</name>
</gene>
<evidence type="ECO:0000256" key="1">
    <source>
        <dbReference type="ARBA" id="ARBA00001206"/>
    </source>
</evidence>
<keyword evidence="11 16" id="KW-0067">ATP-binding</keyword>
<sequence>MAHEVRGVEGEVRSAGGAAVLAVDVGNTSTSFGLFGAGADALAEPLGTWEVTTPQRLTPDEARIQAQQALACLLGDVAGGTTLPAPAGGEARGHSAGRPVPMGAILSCVVPSLSAAWEDALRSLCPGGRALLVGPGLRTGLPMRYKDPSEVGPDRIADVLAARESYGSPVVVVDFGTTMNVEVVDAAGAFDGGIIAPGLALGATALSRAAARLPVIELRAPERAIGRSTREAMQSGVVLGEVARVDGLVDRVFSELGQVAPVVLTGDHAGQLAALLAHEVRVDETLTLRGLHQLFLSNVERGGQRQRRA</sequence>
<dbReference type="GO" id="GO:0004594">
    <property type="term" value="F:pantothenate kinase activity"/>
    <property type="evidence" value="ECO:0007669"/>
    <property type="project" value="UniProtKB-UniRule"/>
</dbReference>
<keyword evidence="18" id="KW-1185">Reference proteome</keyword>
<comment type="subunit">
    <text evidence="5 16">Homodimer.</text>
</comment>
<dbReference type="UniPathway" id="UPA00241">
    <property type="reaction ID" value="UER00352"/>
</dbReference>
<keyword evidence="7 16" id="KW-0963">Cytoplasm</keyword>
<evidence type="ECO:0000256" key="9">
    <source>
        <dbReference type="ARBA" id="ARBA00022741"/>
    </source>
</evidence>
<evidence type="ECO:0000256" key="10">
    <source>
        <dbReference type="ARBA" id="ARBA00022777"/>
    </source>
</evidence>
<evidence type="ECO:0000313" key="18">
    <source>
        <dbReference type="Proteomes" id="UP000469325"/>
    </source>
</evidence>
<comment type="similarity">
    <text evidence="14 16">Belongs to the type III pantothenate kinase family.</text>
</comment>
<evidence type="ECO:0000256" key="11">
    <source>
        <dbReference type="ARBA" id="ARBA00022840"/>
    </source>
</evidence>
<evidence type="ECO:0000256" key="13">
    <source>
        <dbReference type="ARBA" id="ARBA00022993"/>
    </source>
</evidence>
<evidence type="ECO:0000256" key="2">
    <source>
        <dbReference type="ARBA" id="ARBA00001958"/>
    </source>
</evidence>
<evidence type="ECO:0000256" key="5">
    <source>
        <dbReference type="ARBA" id="ARBA00011738"/>
    </source>
</evidence>
<dbReference type="NCBIfam" id="TIGR00671">
    <property type="entry name" value="baf"/>
    <property type="match status" value="1"/>
</dbReference>
<evidence type="ECO:0000256" key="16">
    <source>
        <dbReference type="HAMAP-Rule" id="MF_01274"/>
    </source>
</evidence>
<dbReference type="GO" id="GO:0005737">
    <property type="term" value="C:cytoplasm"/>
    <property type="evidence" value="ECO:0007669"/>
    <property type="project" value="UniProtKB-SubCell"/>
</dbReference>
<dbReference type="Gene3D" id="3.30.420.40">
    <property type="match status" value="2"/>
</dbReference>
<dbReference type="GO" id="GO:0015937">
    <property type="term" value="P:coenzyme A biosynthetic process"/>
    <property type="evidence" value="ECO:0007669"/>
    <property type="project" value="UniProtKB-UniRule"/>
</dbReference>
<evidence type="ECO:0000256" key="15">
    <source>
        <dbReference type="ARBA" id="ARBA00040883"/>
    </source>
</evidence>
<feature type="binding site" evidence="16">
    <location>
        <begin position="152"/>
        <end position="155"/>
    </location>
    <ligand>
        <name>substrate</name>
    </ligand>
</feature>
<evidence type="ECO:0000256" key="6">
    <source>
        <dbReference type="ARBA" id="ARBA00012102"/>
    </source>
</evidence>
<feature type="binding site" evidence="16">
    <location>
        <position position="174"/>
    </location>
    <ligand>
        <name>K(+)</name>
        <dbReference type="ChEBI" id="CHEBI:29103"/>
    </ligand>
</feature>
<keyword evidence="12 16" id="KW-0630">Potassium</keyword>
<dbReference type="AlphaFoldDB" id="A0A6N7XBZ0"/>
<feature type="binding site" evidence="16">
    <location>
        <position position="229"/>
    </location>
    <ligand>
        <name>substrate</name>
    </ligand>
</feature>
<comment type="pathway">
    <text evidence="4 16">Cofactor biosynthesis; coenzyme A biosynthesis; CoA from (R)-pantothenate: step 1/5.</text>
</comment>
<evidence type="ECO:0000256" key="7">
    <source>
        <dbReference type="ARBA" id="ARBA00022490"/>
    </source>
</evidence>
<accession>A0A6N7XBZ0</accession>
<dbReference type="Proteomes" id="UP000469325">
    <property type="component" value="Unassembled WGS sequence"/>
</dbReference>